<dbReference type="PANTHER" id="PTHR36933">
    <property type="entry name" value="SLL0788 PROTEIN"/>
    <property type="match status" value="1"/>
</dbReference>
<evidence type="ECO:0000256" key="1">
    <source>
        <dbReference type="SAM" id="SignalP"/>
    </source>
</evidence>
<proteinExistence type="predicted"/>
<keyword evidence="1" id="KW-0732">Signal</keyword>
<evidence type="ECO:0000259" key="2">
    <source>
        <dbReference type="Pfam" id="PF03713"/>
    </source>
</evidence>
<dbReference type="PANTHER" id="PTHR36933:SF1">
    <property type="entry name" value="SLL0788 PROTEIN"/>
    <property type="match status" value="1"/>
</dbReference>
<protein>
    <recommendedName>
        <fullName evidence="2">DUF305 domain-containing protein</fullName>
    </recommendedName>
</protein>
<reference evidence="3" key="1">
    <citation type="submission" date="2021-01" db="EMBL/GenBank/DDBJ databases">
        <authorList>
            <person name="Corre E."/>
            <person name="Pelletier E."/>
            <person name="Niang G."/>
            <person name="Scheremetjew M."/>
            <person name="Finn R."/>
            <person name="Kale V."/>
            <person name="Holt S."/>
            <person name="Cochrane G."/>
            <person name="Meng A."/>
            <person name="Brown T."/>
            <person name="Cohen L."/>
        </authorList>
    </citation>
    <scope>NUCLEOTIDE SEQUENCE</scope>
    <source>
        <strain evidence="3">Grunow 1884</strain>
    </source>
</reference>
<sequence>MKLLFFFALVSASATAAANNEICRAKCTTSTDGIEECLFTAKVDLHAGELGYYMFEECNGKINPTLGMEVGKTYRFVQSDRSNWYHPLGFAYFPDGALADVDELEPGITPPDSSSDCAEKMTCPTPMYFQDGKYLGKYSNDEKIFSKSEGEEDFGLDHYEPKFFHSPAEWTDYGTFSITLKFDVEDFASDIFYFCHIHEFMTGRIKLLKDDKPIQELDLPLIEYKYDSPSDYDKKCGTFGLEEFQLPHDECPEKFVCDVPASLPELALVSDCIDSMNCAMMAGMTTKVTAKSAKALFIHQMIPHHQNAVNMAKVLLKSGDLKCDDLTEESDDCALEVILREIINGQNAQIQAMRSILESNGWPTEDDCKVEIKVSASGRTLFDTLVCIVTVTASIVMSTVLI</sequence>
<gene>
    <name evidence="3" type="ORF">OSIN01602_LOCUS23070</name>
</gene>
<organism evidence="3">
    <name type="scientific">Trieres chinensis</name>
    <name type="common">Marine centric diatom</name>
    <name type="synonym">Odontella sinensis</name>
    <dbReference type="NCBI Taxonomy" id="1514140"/>
    <lineage>
        <taxon>Eukaryota</taxon>
        <taxon>Sar</taxon>
        <taxon>Stramenopiles</taxon>
        <taxon>Ochrophyta</taxon>
        <taxon>Bacillariophyta</taxon>
        <taxon>Mediophyceae</taxon>
        <taxon>Biddulphiophycidae</taxon>
        <taxon>Eupodiscales</taxon>
        <taxon>Parodontellaceae</taxon>
        <taxon>Trieres</taxon>
    </lineage>
</organism>
<dbReference type="Pfam" id="PF03713">
    <property type="entry name" value="DUF305"/>
    <property type="match status" value="1"/>
</dbReference>
<accession>A0A7S2AB79</accession>
<dbReference type="InterPro" id="IPR012347">
    <property type="entry name" value="Ferritin-like"/>
</dbReference>
<dbReference type="InterPro" id="IPR005183">
    <property type="entry name" value="DUF305_CopM-like"/>
</dbReference>
<dbReference type="Gene3D" id="1.20.1260.10">
    <property type="match status" value="1"/>
</dbReference>
<name>A0A7S2AB79_TRICV</name>
<feature type="chain" id="PRO_5031091472" description="DUF305 domain-containing protein" evidence="1">
    <location>
        <begin position="19"/>
        <end position="402"/>
    </location>
</feature>
<feature type="signal peptide" evidence="1">
    <location>
        <begin position="1"/>
        <end position="18"/>
    </location>
</feature>
<dbReference type="AlphaFoldDB" id="A0A7S2AB79"/>
<feature type="domain" description="DUF305" evidence="2">
    <location>
        <begin position="280"/>
        <end position="357"/>
    </location>
</feature>
<evidence type="ECO:0000313" key="3">
    <source>
        <dbReference type="EMBL" id="CAD9362920.1"/>
    </source>
</evidence>
<dbReference type="EMBL" id="HBGO01039799">
    <property type="protein sequence ID" value="CAD9362920.1"/>
    <property type="molecule type" value="Transcribed_RNA"/>
</dbReference>